<dbReference type="Proteomes" id="UP000247459">
    <property type="component" value="Unassembled WGS sequence"/>
</dbReference>
<sequence length="161" mass="18699">MSFIFELLSKLNLSDLIIALISVFLTAIVTLVWVDKLKQKSKKRTLITLMSILAESVTETVPNYEGKGEMIFSKFRSETIWRLLESETLDMKKEKDLFNKLTHLAMHINTFDSYVDAYNFSVLTSEEKGEHKKAVHLLVKMHKIIRSEYKEVETLIKSLKL</sequence>
<comment type="caution">
    <text evidence="2">The sequence shown here is derived from an EMBL/GenBank/DDBJ whole genome shotgun (WGS) entry which is preliminary data.</text>
</comment>
<keyword evidence="1" id="KW-1133">Transmembrane helix</keyword>
<dbReference type="EMBL" id="PRLG01000020">
    <property type="protein sequence ID" value="PYY28221.1"/>
    <property type="molecule type" value="Genomic_DNA"/>
</dbReference>
<keyword evidence="1" id="KW-0472">Membrane</keyword>
<evidence type="ECO:0000313" key="3">
    <source>
        <dbReference type="Proteomes" id="UP000247459"/>
    </source>
</evidence>
<gene>
    <name evidence="2" type="ORF">PIL02S_03367</name>
</gene>
<keyword evidence="1" id="KW-0812">Transmembrane</keyword>
<evidence type="ECO:0000256" key="1">
    <source>
        <dbReference type="SAM" id="Phobius"/>
    </source>
</evidence>
<dbReference type="AlphaFoldDB" id="A0A2W0CX41"/>
<feature type="transmembrane region" description="Helical" evidence="1">
    <location>
        <begin position="16"/>
        <end position="34"/>
    </location>
</feature>
<accession>A0A2W0CX41</accession>
<organism evidence="2 3">
    <name type="scientific">Paenibacillus illinoisensis</name>
    <dbReference type="NCBI Taxonomy" id="59845"/>
    <lineage>
        <taxon>Bacteria</taxon>
        <taxon>Bacillati</taxon>
        <taxon>Bacillota</taxon>
        <taxon>Bacilli</taxon>
        <taxon>Bacillales</taxon>
        <taxon>Paenibacillaceae</taxon>
        <taxon>Paenibacillus</taxon>
    </lineage>
</organism>
<proteinExistence type="predicted"/>
<protein>
    <submittedName>
        <fullName evidence="2">Uncharacterized protein</fullName>
    </submittedName>
</protein>
<name>A0A2W0CX41_9BACL</name>
<reference evidence="2 3" key="1">
    <citation type="submission" date="2018-01" db="EMBL/GenBank/DDBJ databases">
        <title>Genome sequence of the PGP bacterium Paenibacillus illinoisensis E3.</title>
        <authorList>
            <person name="Rolli E."/>
            <person name="Marasco R."/>
            <person name="Bessem C."/>
            <person name="Michoud G."/>
            <person name="Gaiarsa S."/>
            <person name="Borin S."/>
            <person name="Daffonchio D."/>
        </authorList>
    </citation>
    <scope>NUCLEOTIDE SEQUENCE [LARGE SCALE GENOMIC DNA]</scope>
    <source>
        <strain evidence="2 3">E3</strain>
    </source>
</reference>
<dbReference type="RefSeq" id="WP_110759777.1">
    <property type="nucleotide sequence ID" value="NZ_PRLG01000020.1"/>
</dbReference>
<evidence type="ECO:0000313" key="2">
    <source>
        <dbReference type="EMBL" id="PYY28221.1"/>
    </source>
</evidence>